<reference evidence="4 5" key="1">
    <citation type="journal article" date="1992" name="Lakartidningen">
        <title>[Penicillin V and not amoxicillin is the first choice preparation in acute otitis].</title>
        <authorList>
            <person name="Kamme C."/>
            <person name="Lundgren K."/>
            <person name="Prellner K."/>
        </authorList>
    </citation>
    <scope>NUCLEOTIDE SEQUENCE [LARGE SCALE GENOMIC DNA]</scope>
    <source>
        <strain evidence="4 5">PC3997IV</strain>
    </source>
</reference>
<accession>A0A5C8FMP1</accession>
<dbReference type="InterPro" id="IPR050216">
    <property type="entry name" value="LRR_domain-containing"/>
</dbReference>
<evidence type="ECO:0000313" key="5">
    <source>
        <dbReference type="Proteomes" id="UP000325002"/>
    </source>
</evidence>
<evidence type="ECO:0000259" key="3">
    <source>
        <dbReference type="Pfam" id="PF23598"/>
    </source>
</evidence>
<dbReference type="GO" id="GO:0005737">
    <property type="term" value="C:cytoplasm"/>
    <property type="evidence" value="ECO:0007669"/>
    <property type="project" value="TreeGrafter"/>
</dbReference>
<sequence length="136" mass="16026">MTNLKSLYIDCYLNELPKEIFNLINLEKLHINSHNLTELSKEIGNLTNLKSLYIDCYLNELPKEIFNLINLEKLRIISNNLETFPDGIKKLINLENLYIDINIINENFNFKSLPIEEIGKLNNLKEFDISIRKEEK</sequence>
<keyword evidence="1" id="KW-0433">Leucine-rich repeat</keyword>
<gene>
    <name evidence="4" type="ORF">EPJ81_06325</name>
</gene>
<dbReference type="AlphaFoldDB" id="A0A5C8FMP1"/>
<dbReference type="Gene3D" id="3.80.10.10">
    <property type="entry name" value="Ribonuclease Inhibitor"/>
    <property type="match status" value="1"/>
</dbReference>
<dbReference type="SUPFAM" id="SSF52058">
    <property type="entry name" value="L domain-like"/>
    <property type="match status" value="1"/>
</dbReference>
<dbReference type="InterPro" id="IPR055414">
    <property type="entry name" value="LRR_R13L4/SHOC2-like"/>
</dbReference>
<evidence type="ECO:0000313" key="4">
    <source>
        <dbReference type="EMBL" id="TXJ38744.1"/>
    </source>
</evidence>
<protein>
    <recommendedName>
        <fullName evidence="3">Disease resistance R13L4/SHOC-2-like LRR domain-containing protein</fullName>
    </recommendedName>
</protein>
<dbReference type="RefSeq" id="WP_147546974.1">
    <property type="nucleotide sequence ID" value="NZ_SAYD01000018.1"/>
</dbReference>
<dbReference type="PANTHER" id="PTHR48051:SF1">
    <property type="entry name" value="RAS SUPPRESSOR PROTEIN 1"/>
    <property type="match status" value="1"/>
</dbReference>
<dbReference type="EMBL" id="SAYD01000018">
    <property type="protein sequence ID" value="TXJ38744.1"/>
    <property type="molecule type" value="Genomic_DNA"/>
</dbReference>
<evidence type="ECO:0000256" key="2">
    <source>
        <dbReference type="ARBA" id="ARBA00022737"/>
    </source>
</evidence>
<evidence type="ECO:0000256" key="1">
    <source>
        <dbReference type="ARBA" id="ARBA00022614"/>
    </source>
</evidence>
<dbReference type="PANTHER" id="PTHR48051">
    <property type="match status" value="1"/>
</dbReference>
<dbReference type="Proteomes" id="UP000325002">
    <property type="component" value="Unassembled WGS sequence"/>
</dbReference>
<dbReference type="InterPro" id="IPR032675">
    <property type="entry name" value="LRR_dom_sf"/>
</dbReference>
<feature type="domain" description="Disease resistance R13L4/SHOC-2-like LRR" evidence="3">
    <location>
        <begin position="8"/>
        <end position="132"/>
    </location>
</feature>
<organism evidence="4 5">
    <name type="scientific">Brachyspira aalborgi</name>
    <dbReference type="NCBI Taxonomy" id="29522"/>
    <lineage>
        <taxon>Bacteria</taxon>
        <taxon>Pseudomonadati</taxon>
        <taxon>Spirochaetota</taxon>
        <taxon>Spirochaetia</taxon>
        <taxon>Brachyspirales</taxon>
        <taxon>Brachyspiraceae</taxon>
        <taxon>Brachyspira</taxon>
    </lineage>
</organism>
<name>A0A5C8FMP1_9SPIR</name>
<dbReference type="Pfam" id="PF23598">
    <property type="entry name" value="LRR_14"/>
    <property type="match status" value="1"/>
</dbReference>
<keyword evidence="2" id="KW-0677">Repeat</keyword>
<proteinExistence type="predicted"/>
<comment type="caution">
    <text evidence="4">The sequence shown here is derived from an EMBL/GenBank/DDBJ whole genome shotgun (WGS) entry which is preliminary data.</text>
</comment>